<sequence>MISFFEGAAGGRCATAQQSNCAVVISLAVGEVAARFAAAEFTATPGQRNCPRPALPRQPLATSWWPPP</sequence>
<evidence type="ECO:0000256" key="1">
    <source>
        <dbReference type="SAM" id="MobiDB-lite"/>
    </source>
</evidence>
<dbReference type="EMBL" id="SRKZ01000008">
    <property type="protein sequence ID" value="TGD77611.1"/>
    <property type="molecule type" value="Genomic_DNA"/>
</dbReference>
<proteinExistence type="predicted"/>
<feature type="region of interest" description="Disordered" evidence="1">
    <location>
        <begin position="44"/>
        <end position="68"/>
    </location>
</feature>
<name>A0A4Z0MDN1_9BACT</name>
<accession>A0A4Z0MDN1</accession>
<keyword evidence="3" id="KW-1185">Reference proteome</keyword>
<evidence type="ECO:0000313" key="3">
    <source>
        <dbReference type="Proteomes" id="UP000298284"/>
    </source>
</evidence>
<dbReference type="RefSeq" id="WP_135532797.1">
    <property type="nucleotide sequence ID" value="NZ_SRKZ01000008.1"/>
</dbReference>
<gene>
    <name evidence="2" type="ORF">EU557_22820</name>
</gene>
<evidence type="ECO:0000313" key="2">
    <source>
        <dbReference type="EMBL" id="TGD77611.1"/>
    </source>
</evidence>
<organism evidence="2 3">
    <name type="scientific">Hymenobacter wooponensis</name>
    <dbReference type="NCBI Taxonomy" id="1525360"/>
    <lineage>
        <taxon>Bacteria</taxon>
        <taxon>Pseudomonadati</taxon>
        <taxon>Bacteroidota</taxon>
        <taxon>Cytophagia</taxon>
        <taxon>Cytophagales</taxon>
        <taxon>Hymenobacteraceae</taxon>
        <taxon>Hymenobacter</taxon>
    </lineage>
</organism>
<comment type="caution">
    <text evidence="2">The sequence shown here is derived from an EMBL/GenBank/DDBJ whole genome shotgun (WGS) entry which is preliminary data.</text>
</comment>
<reference evidence="2 3" key="1">
    <citation type="submission" date="2019-04" db="EMBL/GenBank/DDBJ databases">
        <authorList>
            <person name="Feng G."/>
            <person name="Zhang J."/>
            <person name="Zhu H."/>
        </authorList>
    </citation>
    <scope>NUCLEOTIDE SEQUENCE [LARGE SCALE GENOMIC DNA]</scope>
    <source>
        <strain evidence="2 3">JCM 19491</strain>
    </source>
</reference>
<dbReference type="Proteomes" id="UP000298284">
    <property type="component" value="Unassembled WGS sequence"/>
</dbReference>
<dbReference type="AlphaFoldDB" id="A0A4Z0MDN1"/>
<protein>
    <submittedName>
        <fullName evidence="2">Uncharacterized protein</fullName>
    </submittedName>
</protein>